<keyword evidence="2" id="KW-1185">Reference proteome</keyword>
<name>A0ABQ6WFS0_9EURO</name>
<gene>
    <name evidence="1" type="ORF">BDV36DRAFT_261492</name>
</gene>
<dbReference type="EMBL" id="ML735759">
    <property type="protein sequence ID" value="KAE8415929.1"/>
    <property type="molecule type" value="Genomic_DNA"/>
</dbReference>
<dbReference type="Proteomes" id="UP000325395">
    <property type="component" value="Unassembled WGS sequence"/>
</dbReference>
<sequence length="108" mass="11785">MQLARTPVYYLTAVGDCTPSGVVLYVLLTSEVHTHFPFSLAGDVRSSGVAVCTTRTRVSTITDIHTCICHTSVRKEKWPENIPITCRFPGNGTEVNPQCISGIWATAM</sequence>
<evidence type="ECO:0000313" key="1">
    <source>
        <dbReference type="EMBL" id="KAE8415929.1"/>
    </source>
</evidence>
<evidence type="ECO:0000313" key="2">
    <source>
        <dbReference type="Proteomes" id="UP000325395"/>
    </source>
</evidence>
<accession>A0ABQ6WFS0</accession>
<reference evidence="1 2" key="1">
    <citation type="submission" date="2019-04" db="EMBL/GenBank/DDBJ databases">
        <authorList>
            <consortium name="DOE Joint Genome Institute"/>
            <person name="Mondo S."/>
            <person name="Kjaerbolling I."/>
            <person name="Vesth T."/>
            <person name="Frisvad J.C."/>
            <person name="Nybo J.L."/>
            <person name="Theobald S."/>
            <person name="Kildgaard S."/>
            <person name="Isbrandt T."/>
            <person name="Kuo A."/>
            <person name="Sato A."/>
            <person name="Lyhne E.K."/>
            <person name="Kogle M.E."/>
            <person name="Wiebenga A."/>
            <person name="Kun R.S."/>
            <person name="Lubbers R.J."/>
            <person name="Makela M.R."/>
            <person name="Barry K."/>
            <person name="Chovatia M."/>
            <person name="Clum A."/>
            <person name="Daum C."/>
            <person name="Haridas S."/>
            <person name="He G."/>
            <person name="LaButti K."/>
            <person name="Lipzen A."/>
            <person name="Riley R."/>
            <person name="Salamov A."/>
            <person name="Simmons B.A."/>
            <person name="Magnuson J.K."/>
            <person name="Henrissat B."/>
            <person name="Mortensen U.H."/>
            <person name="Larsen T.O."/>
            <person name="Devries R.P."/>
            <person name="Grigoriev I.V."/>
            <person name="Machida M."/>
            <person name="Baker S.E."/>
            <person name="Andersen M.R."/>
            <person name="Cantor M.N."/>
            <person name="Hua S.X."/>
        </authorList>
    </citation>
    <scope>NUCLEOTIDE SEQUENCE [LARGE SCALE GENOMIC DNA]</scope>
    <source>
        <strain evidence="1 2">CBS 117616</strain>
    </source>
</reference>
<protein>
    <submittedName>
        <fullName evidence="1">Uncharacterized protein</fullName>
    </submittedName>
</protein>
<organism evidence="1 2">
    <name type="scientific">Aspergillus pseudocaelatus</name>
    <dbReference type="NCBI Taxonomy" id="1825620"/>
    <lineage>
        <taxon>Eukaryota</taxon>
        <taxon>Fungi</taxon>
        <taxon>Dikarya</taxon>
        <taxon>Ascomycota</taxon>
        <taxon>Pezizomycotina</taxon>
        <taxon>Eurotiomycetes</taxon>
        <taxon>Eurotiomycetidae</taxon>
        <taxon>Eurotiales</taxon>
        <taxon>Aspergillaceae</taxon>
        <taxon>Aspergillus</taxon>
        <taxon>Aspergillus subgen. Circumdati</taxon>
    </lineage>
</organism>
<proteinExistence type="predicted"/>